<organism evidence="9 10">
    <name type="scientific">Gouania willdenowi</name>
    <name type="common">Blunt-snouted clingfish</name>
    <name type="synonym">Lepadogaster willdenowi</name>
    <dbReference type="NCBI Taxonomy" id="441366"/>
    <lineage>
        <taxon>Eukaryota</taxon>
        <taxon>Metazoa</taxon>
        <taxon>Chordata</taxon>
        <taxon>Craniata</taxon>
        <taxon>Vertebrata</taxon>
        <taxon>Euteleostomi</taxon>
        <taxon>Actinopterygii</taxon>
        <taxon>Neopterygii</taxon>
        <taxon>Teleostei</taxon>
        <taxon>Neoteleostei</taxon>
        <taxon>Acanthomorphata</taxon>
        <taxon>Ovalentaria</taxon>
        <taxon>Blenniimorphae</taxon>
        <taxon>Blenniiformes</taxon>
        <taxon>Gobiesocoidei</taxon>
        <taxon>Gobiesocidae</taxon>
        <taxon>Gobiesocinae</taxon>
        <taxon>Gouania</taxon>
    </lineage>
</organism>
<dbReference type="Gene3D" id="2.10.70.10">
    <property type="entry name" value="Complement Module, domain 1"/>
    <property type="match status" value="4"/>
</dbReference>
<comment type="caution">
    <text evidence="4">Lacks conserved residue(s) required for the propagation of feature annotation.</text>
</comment>
<evidence type="ECO:0000256" key="2">
    <source>
        <dbReference type="ARBA" id="ARBA00022737"/>
    </source>
</evidence>
<feature type="disulfide bond" evidence="4">
    <location>
        <begin position="255"/>
        <end position="282"/>
    </location>
</feature>
<dbReference type="Pfam" id="PF00084">
    <property type="entry name" value="Sushi"/>
    <property type="match status" value="4"/>
</dbReference>
<evidence type="ECO:0000313" key="9">
    <source>
        <dbReference type="Ensembl" id="ENSGWIP00000021841.1"/>
    </source>
</evidence>
<feature type="domain" description="Sushi" evidence="8">
    <location>
        <begin position="107"/>
        <end position="164"/>
    </location>
</feature>
<feature type="transmembrane region" description="Helical" evidence="6">
    <location>
        <begin position="316"/>
        <end position="344"/>
    </location>
</feature>
<keyword evidence="6" id="KW-0812">Transmembrane</keyword>
<dbReference type="InterPro" id="IPR035976">
    <property type="entry name" value="Sushi/SCR/CCP_sf"/>
</dbReference>
<feature type="domain" description="Sushi" evidence="8">
    <location>
        <begin position="225"/>
        <end position="284"/>
    </location>
</feature>
<dbReference type="CDD" id="cd00033">
    <property type="entry name" value="CCP"/>
    <property type="match status" value="4"/>
</dbReference>
<accession>A0A8C5EHD8</accession>
<evidence type="ECO:0000256" key="1">
    <source>
        <dbReference type="ARBA" id="ARBA00022729"/>
    </source>
</evidence>
<reference evidence="9" key="1">
    <citation type="submission" date="2020-06" db="EMBL/GenBank/DDBJ databases">
        <authorList>
            <consortium name="Wellcome Sanger Institute Data Sharing"/>
        </authorList>
    </citation>
    <scope>NUCLEOTIDE SEQUENCE [LARGE SCALE GENOMIC DNA]</scope>
</reference>
<dbReference type="PANTHER" id="PTHR45656:SF4">
    <property type="entry name" value="PROTEIN CBR-CLEC-78"/>
    <property type="match status" value="1"/>
</dbReference>
<keyword evidence="6" id="KW-0472">Membrane</keyword>
<feature type="disulfide bond" evidence="4">
    <location>
        <begin position="195"/>
        <end position="222"/>
    </location>
</feature>
<dbReference type="PROSITE" id="PS50923">
    <property type="entry name" value="SUSHI"/>
    <property type="match status" value="4"/>
</dbReference>
<evidence type="ECO:0000256" key="4">
    <source>
        <dbReference type="PROSITE-ProRule" id="PRU00302"/>
    </source>
</evidence>
<keyword evidence="10" id="KW-1185">Reference proteome</keyword>
<gene>
    <name evidence="9" type="primary">LOC114467562</name>
</gene>
<feature type="chain" id="PRO_5034145273" evidence="7">
    <location>
        <begin position="43"/>
        <end position="370"/>
    </location>
</feature>
<feature type="signal peptide" evidence="7">
    <location>
        <begin position="1"/>
        <end position="42"/>
    </location>
</feature>
<feature type="domain" description="Sushi" evidence="8">
    <location>
        <begin position="165"/>
        <end position="224"/>
    </location>
</feature>
<dbReference type="InterPro" id="IPR051277">
    <property type="entry name" value="SEZ6_CSMD_C4BPB_Regulators"/>
</dbReference>
<evidence type="ECO:0000256" key="5">
    <source>
        <dbReference type="SAM" id="MobiDB-lite"/>
    </source>
</evidence>
<keyword evidence="1 7" id="KW-0732">Signal</keyword>
<keyword evidence="2" id="KW-0677">Repeat</keyword>
<protein>
    <submittedName>
        <fullName evidence="9">Membrane cofactor protein-like</fullName>
    </submittedName>
</protein>
<reference evidence="9" key="3">
    <citation type="submission" date="2025-09" db="UniProtKB">
        <authorList>
            <consortium name="Ensembl"/>
        </authorList>
    </citation>
    <scope>IDENTIFICATION</scope>
</reference>
<evidence type="ECO:0000313" key="10">
    <source>
        <dbReference type="Proteomes" id="UP000694680"/>
    </source>
</evidence>
<feature type="compositionally biased region" description="Low complexity" evidence="5">
    <location>
        <begin position="288"/>
        <end position="305"/>
    </location>
</feature>
<dbReference type="Ensembl" id="ENSGWIT00000023947.1">
    <property type="protein sequence ID" value="ENSGWIP00000021841.1"/>
    <property type="gene ID" value="ENSGWIG00000011742.1"/>
</dbReference>
<dbReference type="SMART" id="SM00032">
    <property type="entry name" value="CCP"/>
    <property type="match status" value="4"/>
</dbReference>
<feature type="domain" description="Sushi" evidence="8">
    <location>
        <begin position="43"/>
        <end position="106"/>
    </location>
</feature>
<keyword evidence="4" id="KW-0768">Sushi</keyword>
<evidence type="ECO:0000259" key="8">
    <source>
        <dbReference type="PROSITE" id="PS50923"/>
    </source>
</evidence>
<evidence type="ECO:0000256" key="7">
    <source>
        <dbReference type="SAM" id="SignalP"/>
    </source>
</evidence>
<evidence type="ECO:0000256" key="3">
    <source>
        <dbReference type="ARBA" id="ARBA00023157"/>
    </source>
</evidence>
<feature type="region of interest" description="Disordered" evidence="5">
    <location>
        <begin position="283"/>
        <end position="308"/>
    </location>
</feature>
<dbReference type="InterPro" id="IPR000436">
    <property type="entry name" value="Sushi_SCR_CCP_dom"/>
</dbReference>
<dbReference type="Proteomes" id="UP000694680">
    <property type="component" value="Chromosome 7"/>
</dbReference>
<reference evidence="9" key="2">
    <citation type="submission" date="2025-08" db="UniProtKB">
        <authorList>
            <consortium name="Ensembl"/>
        </authorList>
    </citation>
    <scope>IDENTIFICATION</scope>
</reference>
<keyword evidence="6" id="KW-1133">Transmembrane helix</keyword>
<evidence type="ECO:0000256" key="6">
    <source>
        <dbReference type="SAM" id="Phobius"/>
    </source>
</evidence>
<sequence length="370" mass="40043">MKILHVMLLFHKRFSHSHLADMSYTPFLLLLCSLGTAIIVQAQDCSYPVGGENMGLSDKDINSKTFPDGSTVTFICNLGHRPQTEHSGRIVCTAGSWSPVQLICEKKPCGIAGNVENGYIDYPTGTSFGDKAVITCNPGYILVGKKTLTCGDQGWLDRLPECEIVFCDEPPNVPNAQYDPIKDSYEYEEVVQYSCNGDLVMDGSSSLTCEDDGTFKPNPPVCVSVQCDEHKVEFAEWVGGARFPYKYRDTVVLKCLPGYVMTGSPTISCGINSEWTPKRPVCTRRVPTQSTTKATTTTTTDTPVTKGPGNGGNLPAVLGAVFGVIGVASLTALGCYCFGVPELLKKKRGTRRARATKDNADVALSEPFSC</sequence>
<dbReference type="AlphaFoldDB" id="A0A8C5EHD8"/>
<dbReference type="PANTHER" id="PTHR45656">
    <property type="entry name" value="PROTEIN CBR-CLEC-78"/>
    <property type="match status" value="1"/>
</dbReference>
<dbReference type="SUPFAM" id="SSF57535">
    <property type="entry name" value="Complement control module/SCR domain"/>
    <property type="match status" value="4"/>
</dbReference>
<name>A0A8C5EHD8_GOUWI</name>
<keyword evidence="3 4" id="KW-1015">Disulfide bond</keyword>
<proteinExistence type="predicted"/>